<evidence type="ECO:0000313" key="1">
    <source>
        <dbReference type="EMBL" id="KYN03250.1"/>
    </source>
</evidence>
<dbReference type="EMBL" id="KQ977372">
    <property type="protein sequence ID" value="KYN03250.1"/>
    <property type="molecule type" value="Genomic_DNA"/>
</dbReference>
<dbReference type="AlphaFoldDB" id="A0A195CRJ0"/>
<protein>
    <submittedName>
        <fullName evidence="1">Uncharacterized protein</fullName>
    </submittedName>
</protein>
<accession>A0A195CRJ0</accession>
<feature type="non-terminal residue" evidence="1">
    <location>
        <position position="1"/>
    </location>
</feature>
<sequence length="84" mass="9575">VDHICSAGIRACLSTILNSALLEKLPRSQGTRTRSEDVPSDSFIRRELNAHLCAEARRFYAVRRRALYFLISLSITIQVIETRK</sequence>
<reference evidence="1 2" key="1">
    <citation type="submission" date="2016-03" db="EMBL/GenBank/DDBJ databases">
        <title>Cyphomyrmex costatus WGS genome.</title>
        <authorList>
            <person name="Nygaard S."/>
            <person name="Hu H."/>
            <person name="Boomsma J."/>
            <person name="Zhang G."/>
        </authorList>
    </citation>
    <scope>NUCLEOTIDE SEQUENCE [LARGE SCALE GENOMIC DNA]</scope>
    <source>
        <strain evidence="1">MS0001</strain>
        <tissue evidence="1">Whole body</tissue>
    </source>
</reference>
<evidence type="ECO:0000313" key="2">
    <source>
        <dbReference type="Proteomes" id="UP000078542"/>
    </source>
</evidence>
<proteinExistence type="predicted"/>
<organism evidence="1 2">
    <name type="scientific">Cyphomyrmex costatus</name>
    <dbReference type="NCBI Taxonomy" id="456900"/>
    <lineage>
        <taxon>Eukaryota</taxon>
        <taxon>Metazoa</taxon>
        <taxon>Ecdysozoa</taxon>
        <taxon>Arthropoda</taxon>
        <taxon>Hexapoda</taxon>
        <taxon>Insecta</taxon>
        <taxon>Pterygota</taxon>
        <taxon>Neoptera</taxon>
        <taxon>Endopterygota</taxon>
        <taxon>Hymenoptera</taxon>
        <taxon>Apocrita</taxon>
        <taxon>Aculeata</taxon>
        <taxon>Formicoidea</taxon>
        <taxon>Formicidae</taxon>
        <taxon>Myrmicinae</taxon>
        <taxon>Cyphomyrmex</taxon>
    </lineage>
</organism>
<name>A0A195CRJ0_9HYME</name>
<keyword evidence="2" id="KW-1185">Reference proteome</keyword>
<dbReference type="Proteomes" id="UP000078542">
    <property type="component" value="Unassembled WGS sequence"/>
</dbReference>
<gene>
    <name evidence="1" type="ORF">ALC62_05913</name>
</gene>